<name>A0AAN7NFZ4_MYCAM</name>
<reference evidence="2 3" key="1">
    <citation type="journal article" date="2023" name="J. Hered.">
        <title>Chromosome-level genome of the wood stork (Mycteria americana) provides insight into avian chromosome evolution.</title>
        <authorList>
            <person name="Flamio R. Jr."/>
            <person name="Ramstad K.M."/>
        </authorList>
    </citation>
    <scope>NUCLEOTIDE SEQUENCE [LARGE SCALE GENOMIC DNA]</scope>
    <source>
        <strain evidence="2">JAX WOST 10</strain>
    </source>
</reference>
<dbReference type="EMBL" id="JAUNZN010000011">
    <property type="protein sequence ID" value="KAK4814855.1"/>
    <property type="molecule type" value="Genomic_DNA"/>
</dbReference>
<evidence type="ECO:0000313" key="3">
    <source>
        <dbReference type="Proteomes" id="UP001333110"/>
    </source>
</evidence>
<dbReference type="PANTHER" id="PTHR33332">
    <property type="entry name" value="REVERSE TRANSCRIPTASE DOMAIN-CONTAINING PROTEIN"/>
    <property type="match status" value="1"/>
</dbReference>
<keyword evidence="3" id="KW-1185">Reference proteome</keyword>
<evidence type="ECO:0000256" key="1">
    <source>
        <dbReference type="SAM" id="MobiDB-lite"/>
    </source>
</evidence>
<evidence type="ECO:0008006" key="4">
    <source>
        <dbReference type="Google" id="ProtNLM"/>
    </source>
</evidence>
<evidence type="ECO:0000313" key="2">
    <source>
        <dbReference type="EMBL" id="KAK4814855.1"/>
    </source>
</evidence>
<proteinExistence type="predicted"/>
<gene>
    <name evidence="2" type="ORF">QYF61_027828</name>
</gene>
<organism evidence="2 3">
    <name type="scientific">Mycteria americana</name>
    <name type="common">Wood stork</name>
    <dbReference type="NCBI Taxonomy" id="33587"/>
    <lineage>
        <taxon>Eukaryota</taxon>
        <taxon>Metazoa</taxon>
        <taxon>Chordata</taxon>
        <taxon>Craniata</taxon>
        <taxon>Vertebrata</taxon>
        <taxon>Euteleostomi</taxon>
        <taxon>Archelosauria</taxon>
        <taxon>Archosauria</taxon>
        <taxon>Dinosauria</taxon>
        <taxon>Saurischia</taxon>
        <taxon>Theropoda</taxon>
        <taxon>Coelurosauria</taxon>
        <taxon>Aves</taxon>
        <taxon>Neognathae</taxon>
        <taxon>Neoaves</taxon>
        <taxon>Aequornithes</taxon>
        <taxon>Ciconiiformes</taxon>
        <taxon>Ciconiidae</taxon>
        <taxon>Mycteria</taxon>
    </lineage>
</organism>
<dbReference type="AlphaFoldDB" id="A0AAN7NFZ4"/>
<sequence>MDPRPPQDPLNLNRSVMLEGRLVSSPDLFSSADTFEPGFSSSQPTLAQHAWMLKEEGSYNRRILKASASAERDDGAGDTGVEQEKRGSGIKCTVSKFTDNTKLSGAVDSLEGRDAIQRDLDRLEEWAHVNLMKFNKAKCKVLHLGWGNPQFQYRLWDEWIESSLAQKDLGVLVGDKWDMSRHCALTAQKTNRVLGCITSIVASRSRDGILPLCSALTRPPVEHCIQLWGPQHMTDMDLCEQVQRRPWKWSEGWNNSAMEKG</sequence>
<feature type="region of interest" description="Disordered" evidence="1">
    <location>
        <begin position="66"/>
        <end position="85"/>
    </location>
</feature>
<comment type="caution">
    <text evidence="2">The sequence shown here is derived from an EMBL/GenBank/DDBJ whole genome shotgun (WGS) entry which is preliminary data.</text>
</comment>
<protein>
    <recommendedName>
        <fullName evidence="4">Rna-directed dna polymerase from mobile element jockey-like</fullName>
    </recommendedName>
</protein>
<accession>A0AAN7NFZ4</accession>
<dbReference type="Proteomes" id="UP001333110">
    <property type="component" value="Unassembled WGS sequence"/>
</dbReference>